<name>A0A7S2IU09_9DINO</name>
<proteinExistence type="predicted"/>
<dbReference type="EMBL" id="HBGW01018439">
    <property type="protein sequence ID" value="CAD9527534.1"/>
    <property type="molecule type" value="Transcribed_RNA"/>
</dbReference>
<feature type="domain" description="PDZ" evidence="2">
    <location>
        <begin position="72"/>
        <end position="162"/>
    </location>
</feature>
<reference evidence="3" key="1">
    <citation type="submission" date="2021-01" db="EMBL/GenBank/DDBJ databases">
        <authorList>
            <person name="Corre E."/>
            <person name="Pelletier E."/>
            <person name="Niang G."/>
            <person name="Scheremetjew M."/>
            <person name="Finn R."/>
            <person name="Kale V."/>
            <person name="Holt S."/>
            <person name="Cochrane G."/>
            <person name="Meng A."/>
            <person name="Brown T."/>
            <person name="Cohen L."/>
        </authorList>
    </citation>
    <scope>NUCLEOTIDE SEQUENCE</scope>
    <source>
        <strain evidence="3">RCC3387</strain>
    </source>
</reference>
<feature type="compositionally biased region" description="Low complexity" evidence="1">
    <location>
        <begin position="32"/>
        <end position="43"/>
    </location>
</feature>
<dbReference type="AlphaFoldDB" id="A0A7S2IU09"/>
<feature type="region of interest" description="Disordered" evidence="1">
    <location>
        <begin position="16"/>
        <end position="67"/>
    </location>
</feature>
<gene>
    <name evidence="3" type="ORF">BRAN1462_LOCUS11595</name>
</gene>
<protein>
    <recommendedName>
        <fullName evidence="2">PDZ domain-containing protein</fullName>
    </recommendedName>
</protein>
<dbReference type="PROSITE" id="PS50106">
    <property type="entry name" value="PDZ"/>
    <property type="match status" value="1"/>
</dbReference>
<evidence type="ECO:0000256" key="1">
    <source>
        <dbReference type="SAM" id="MobiDB-lite"/>
    </source>
</evidence>
<feature type="compositionally biased region" description="Polar residues" evidence="1">
    <location>
        <begin position="20"/>
        <end position="30"/>
    </location>
</feature>
<evidence type="ECO:0000313" key="3">
    <source>
        <dbReference type="EMBL" id="CAD9527534.1"/>
    </source>
</evidence>
<dbReference type="InterPro" id="IPR001478">
    <property type="entry name" value="PDZ"/>
</dbReference>
<sequence>MGNSMGMDAMDTLACARSPCNRNGPNSPTFASLPQSPSSPMPSDTGGSGVAAPGTSPPPLPTKPTKNRTTFEVWLYQTTEEGQDNTLGIKASADRDAGCLVVDEVRTPSLVSAWNADKAEESLKVRGGDKIVQINDAQSHEEMLQEMQKPGDRRFIRLVIQPAEQGAEHVAGRCHFGTLVCGTNAEEPTTTDGGVNCARCSCR</sequence>
<evidence type="ECO:0000259" key="2">
    <source>
        <dbReference type="PROSITE" id="PS50106"/>
    </source>
</evidence>
<organism evidence="3">
    <name type="scientific">Zooxanthella nutricula</name>
    <dbReference type="NCBI Taxonomy" id="1333877"/>
    <lineage>
        <taxon>Eukaryota</taxon>
        <taxon>Sar</taxon>
        <taxon>Alveolata</taxon>
        <taxon>Dinophyceae</taxon>
        <taxon>Peridiniales</taxon>
        <taxon>Peridiniales incertae sedis</taxon>
        <taxon>Zooxanthella</taxon>
    </lineage>
</organism>
<accession>A0A7S2IU09</accession>